<sequence>MNANASLPSAKKSQSRGKSPGWAAFDLKQRQKQGLQLQQVGNDPFPPLPTTSTTSLHPSGNLLNNNGFSSGSFASVLLPSADFPPITENGNCNKRTSVSDSGLVEVLEEKNPDLTFKHLKELHSWADESLIEDVMANVNNDIDKATILLEEMISTDNSEENGEAKYLSNCKDFGCDKGENEIALLGQTSDLAADIADLSSTLENALKDNHKQLKDVRTACGHKLSEAAAANMKLILGHLRSLPVEPEWEEHDVYLSHRGTALRMMRLAARHSRAATNAFLRGDHFSAQQHSLKARKEWLDAERLNAKAAKEILSIRNSENNPLKLDLHGLHAAEAVKALQEHLNKIEILLKYRPVSPGRFKTKNGIVNSSLEPFISTGVENLDKQQIGFRQRTTSLQVITGVGNHSRGQAALPTAVRSFLSENRYHFDEARPGVISVRPKFRHR</sequence>
<dbReference type="Proteomes" id="UP001174677">
    <property type="component" value="Chromosome 7"/>
</dbReference>
<dbReference type="PANTHER" id="PTHR47812">
    <property type="entry name" value="SMR (SMALL MUTS RELATED) DOMAIN-CONTAINING PROTEIN"/>
    <property type="match status" value="1"/>
</dbReference>
<evidence type="ECO:0000259" key="2">
    <source>
        <dbReference type="PROSITE" id="PS50828"/>
    </source>
</evidence>
<dbReference type="Gene3D" id="3.30.1370.110">
    <property type="match status" value="1"/>
</dbReference>
<feature type="region of interest" description="Disordered" evidence="1">
    <location>
        <begin position="1"/>
        <end position="55"/>
    </location>
</feature>
<evidence type="ECO:0000256" key="1">
    <source>
        <dbReference type="SAM" id="MobiDB-lite"/>
    </source>
</evidence>
<dbReference type="InterPro" id="IPR013899">
    <property type="entry name" value="DUF1771"/>
</dbReference>
<feature type="domain" description="Smr" evidence="2">
    <location>
        <begin position="325"/>
        <end position="440"/>
    </location>
</feature>
<name>A0ABQ9M7U6_HEVBR</name>
<proteinExistence type="predicted"/>
<dbReference type="InterPro" id="IPR036063">
    <property type="entry name" value="Smr_dom_sf"/>
</dbReference>
<evidence type="ECO:0000313" key="4">
    <source>
        <dbReference type="Proteomes" id="UP001174677"/>
    </source>
</evidence>
<organism evidence="3 4">
    <name type="scientific">Hevea brasiliensis</name>
    <name type="common">Para rubber tree</name>
    <name type="synonym">Siphonia brasiliensis</name>
    <dbReference type="NCBI Taxonomy" id="3981"/>
    <lineage>
        <taxon>Eukaryota</taxon>
        <taxon>Viridiplantae</taxon>
        <taxon>Streptophyta</taxon>
        <taxon>Embryophyta</taxon>
        <taxon>Tracheophyta</taxon>
        <taxon>Spermatophyta</taxon>
        <taxon>Magnoliopsida</taxon>
        <taxon>eudicotyledons</taxon>
        <taxon>Gunneridae</taxon>
        <taxon>Pentapetalae</taxon>
        <taxon>rosids</taxon>
        <taxon>fabids</taxon>
        <taxon>Malpighiales</taxon>
        <taxon>Euphorbiaceae</taxon>
        <taxon>Crotonoideae</taxon>
        <taxon>Micrandreae</taxon>
        <taxon>Hevea</taxon>
    </lineage>
</organism>
<dbReference type="PROSITE" id="PS50828">
    <property type="entry name" value="SMR"/>
    <property type="match status" value="1"/>
</dbReference>
<dbReference type="Pfam" id="PF08590">
    <property type="entry name" value="DUF1771"/>
    <property type="match status" value="1"/>
</dbReference>
<dbReference type="EMBL" id="JARPOI010000007">
    <property type="protein sequence ID" value="KAJ9176347.1"/>
    <property type="molecule type" value="Genomic_DNA"/>
</dbReference>
<keyword evidence="4" id="KW-1185">Reference proteome</keyword>
<reference evidence="3" key="1">
    <citation type="journal article" date="2023" name="Plant Biotechnol. J.">
        <title>Chromosome-level wild Hevea brasiliensis genome provides new tools for genomic-assisted breeding and valuable loci to elevate rubber yield.</title>
        <authorList>
            <person name="Cheng H."/>
            <person name="Song X."/>
            <person name="Hu Y."/>
            <person name="Wu T."/>
            <person name="Yang Q."/>
            <person name="An Z."/>
            <person name="Feng S."/>
            <person name="Deng Z."/>
            <person name="Wu W."/>
            <person name="Zeng X."/>
            <person name="Tu M."/>
            <person name="Wang X."/>
            <person name="Huang H."/>
        </authorList>
    </citation>
    <scope>NUCLEOTIDE SEQUENCE</scope>
    <source>
        <strain evidence="3">MT/VB/25A 57/8</strain>
    </source>
</reference>
<dbReference type="InterPro" id="IPR002625">
    <property type="entry name" value="Smr_dom"/>
</dbReference>
<dbReference type="SMART" id="SM00463">
    <property type="entry name" value="SMR"/>
    <property type="match status" value="1"/>
</dbReference>
<dbReference type="PANTHER" id="PTHR47812:SF2">
    <property type="entry name" value="SMR (SMALL MUTS RELATED) DOMAIN-CONTAINING PROTEIN"/>
    <property type="match status" value="1"/>
</dbReference>
<protein>
    <recommendedName>
        <fullName evidence="2">Smr domain-containing protein</fullName>
    </recommendedName>
</protein>
<evidence type="ECO:0000313" key="3">
    <source>
        <dbReference type="EMBL" id="KAJ9176347.1"/>
    </source>
</evidence>
<accession>A0ABQ9M7U6</accession>
<dbReference type="SUPFAM" id="SSF160443">
    <property type="entry name" value="SMR domain-like"/>
    <property type="match status" value="1"/>
</dbReference>
<gene>
    <name evidence="3" type="ORF">P3X46_011668</name>
</gene>
<comment type="caution">
    <text evidence="3">The sequence shown here is derived from an EMBL/GenBank/DDBJ whole genome shotgun (WGS) entry which is preliminary data.</text>
</comment>
<dbReference type="SMART" id="SM01162">
    <property type="entry name" value="DUF1771"/>
    <property type="match status" value="1"/>
</dbReference>